<feature type="compositionally biased region" description="Low complexity" evidence="3">
    <location>
        <begin position="493"/>
        <end position="512"/>
    </location>
</feature>
<evidence type="ECO:0000256" key="2">
    <source>
        <dbReference type="SAM" id="Coils"/>
    </source>
</evidence>
<dbReference type="SUPFAM" id="SSF57850">
    <property type="entry name" value="RING/U-box"/>
    <property type="match status" value="1"/>
</dbReference>
<reference evidence="6" key="1">
    <citation type="submission" date="2019-06" db="EMBL/GenBank/DDBJ databases">
        <authorList>
            <person name="Zheng W."/>
        </authorList>
    </citation>
    <scope>NUCLEOTIDE SEQUENCE</scope>
    <source>
        <strain evidence="6">QDHG01</strain>
    </source>
</reference>
<comment type="caution">
    <text evidence="6">The sequence shown here is derived from an EMBL/GenBank/DDBJ whole genome shotgun (WGS) entry which is preliminary data.</text>
</comment>
<evidence type="ECO:0000256" key="4">
    <source>
        <dbReference type="SAM" id="SignalP"/>
    </source>
</evidence>
<feature type="compositionally biased region" description="Polar residues" evidence="3">
    <location>
        <begin position="411"/>
        <end position="420"/>
    </location>
</feature>
<name>A0A8J8T2Z4_HALGN</name>
<dbReference type="OrthoDB" id="6499288at2759"/>
<dbReference type="GO" id="GO:0008270">
    <property type="term" value="F:zinc ion binding"/>
    <property type="evidence" value="ECO:0007669"/>
    <property type="project" value="UniProtKB-KW"/>
</dbReference>
<feature type="region of interest" description="Disordered" evidence="3">
    <location>
        <begin position="451"/>
        <end position="471"/>
    </location>
</feature>
<feature type="compositionally biased region" description="Low complexity" evidence="3">
    <location>
        <begin position="400"/>
        <end position="410"/>
    </location>
</feature>
<keyword evidence="7" id="KW-1185">Reference proteome</keyword>
<keyword evidence="1" id="KW-0863">Zinc-finger</keyword>
<evidence type="ECO:0000313" key="7">
    <source>
        <dbReference type="Proteomes" id="UP000785679"/>
    </source>
</evidence>
<dbReference type="Proteomes" id="UP000785679">
    <property type="component" value="Unassembled WGS sequence"/>
</dbReference>
<protein>
    <recommendedName>
        <fullName evidence="5">RING-type domain-containing protein</fullName>
    </recommendedName>
</protein>
<evidence type="ECO:0000256" key="1">
    <source>
        <dbReference type="PROSITE-ProRule" id="PRU00175"/>
    </source>
</evidence>
<gene>
    <name evidence="6" type="ORF">FGO68_gene10309</name>
</gene>
<keyword evidence="1" id="KW-0479">Metal-binding</keyword>
<evidence type="ECO:0000259" key="5">
    <source>
        <dbReference type="PROSITE" id="PS50089"/>
    </source>
</evidence>
<keyword evidence="1" id="KW-0862">Zinc</keyword>
<evidence type="ECO:0000256" key="3">
    <source>
        <dbReference type="SAM" id="MobiDB-lite"/>
    </source>
</evidence>
<feature type="domain" description="RING-type" evidence="5">
    <location>
        <begin position="3"/>
        <end position="42"/>
    </location>
</feature>
<keyword evidence="4" id="KW-0732">Signal</keyword>
<feature type="region of interest" description="Disordered" evidence="3">
    <location>
        <begin position="400"/>
        <end position="420"/>
    </location>
</feature>
<feature type="region of interest" description="Disordered" evidence="3">
    <location>
        <begin position="493"/>
        <end position="531"/>
    </location>
</feature>
<sequence length="531" mass="60501">MTCSLCQLILVNPCQCLTCRQHFCMQCIRNYMGQNQNKCPLDGQVIQPGKTLGQPMPEIQAYLDVLDVQCQFCQKYFKLRTLEAHVLEEFKNAQNPQQSSSSKIDLNYISERDSPLKNMRKVESGSGKNPYFQDVHPNIVHISQASAPNEDPILYVKHDNIMDRLKNLREKSRQLASKELIQVLDSAYTLQEHVYHGAVPGDQYIKLPRVHYNITERSPHLGNQRLEKGPVNVRAFRIPTFREQTDGLLRSAHHASMERAFGETRNSRLNIVSGPSVVDYAGAYHNPERVQEPFSEYESIRQEAENLKAIILEQKDKISRLQNEVEQKNQDIARVDALAQLLYKKYQRIDPNDPELIYIAQQFERIHKPSNSMSRALFSENARPSTIIQGQTAPTQLATQNIPQQPNPQNYVQSPVKSAGQQVVSNGKQIDNKTVVGGLLTIKNLFSKNGAQQQQPVQQPQAQNFNPQQNLTPNKQVHQQIVPQNTLSQKLPQQANTLSQQQNQQQQYIQPSANPPQQQYGQIPQLPVKKL</sequence>
<feature type="compositionally biased region" description="Low complexity" evidence="3">
    <location>
        <begin position="452"/>
        <end position="470"/>
    </location>
</feature>
<organism evidence="6 7">
    <name type="scientific">Halteria grandinella</name>
    <dbReference type="NCBI Taxonomy" id="5974"/>
    <lineage>
        <taxon>Eukaryota</taxon>
        <taxon>Sar</taxon>
        <taxon>Alveolata</taxon>
        <taxon>Ciliophora</taxon>
        <taxon>Intramacronucleata</taxon>
        <taxon>Spirotrichea</taxon>
        <taxon>Stichotrichia</taxon>
        <taxon>Sporadotrichida</taxon>
        <taxon>Halteriidae</taxon>
        <taxon>Halteria</taxon>
    </lineage>
</organism>
<keyword evidence="2" id="KW-0175">Coiled coil</keyword>
<feature type="signal peptide" evidence="4">
    <location>
        <begin position="1"/>
        <end position="16"/>
    </location>
</feature>
<proteinExistence type="predicted"/>
<dbReference type="InterPro" id="IPR013083">
    <property type="entry name" value="Znf_RING/FYVE/PHD"/>
</dbReference>
<evidence type="ECO:0000313" key="6">
    <source>
        <dbReference type="EMBL" id="TNV80329.1"/>
    </source>
</evidence>
<feature type="coiled-coil region" evidence="2">
    <location>
        <begin position="297"/>
        <end position="338"/>
    </location>
</feature>
<feature type="chain" id="PRO_5035218479" description="RING-type domain-containing protein" evidence="4">
    <location>
        <begin position="17"/>
        <end position="531"/>
    </location>
</feature>
<dbReference type="InterPro" id="IPR001841">
    <property type="entry name" value="Znf_RING"/>
</dbReference>
<accession>A0A8J8T2Z4</accession>
<dbReference type="Gene3D" id="3.30.40.10">
    <property type="entry name" value="Zinc/RING finger domain, C3HC4 (zinc finger)"/>
    <property type="match status" value="1"/>
</dbReference>
<dbReference type="EMBL" id="RRYP01007652">
    <property type="protein sequence ID" value="TNV80329.1"/>
    <property type="molecule type" value="Genomic_DNA"/>
</dbReference>
<dbReference type="AlphaFoldDB" id="A0A8J8T2Z4"/>
<dbReference type="PROSITE" id="PS50089">
    <property type="entry name" value="ZF_RING_2"/>
    <property type="match status" value="1"/>
</dbReference>